<keyword evidence="1" id="KW-0812">Transmembrane</keyword>
<dbReference type="EMBL" id="JBHSWN010000001">
    <property type="protein sequence ID" value="MFC6792179.1"/>
    <property type="molecule type" value="Genomic_DNA"/>
</dbReference>
<keyword evidence="1" id="KW-0472">Membrane</keyword>
<reference evidence="3" key="1">
    <citation type="journal article" date="2019" name="Int. J. Syst. Evol. Microbiol.">
        <title>The Global Catalogue of Microorganisms (GCM) 10K type strain sequencing project: providing services to taxonomists for standard genome sequencing and annotation.</title>
        <authorList>
            <consortium name="The Broad Institute Genomics Platform"/>
            <consortium name="The Broad Institute Genome Sequencing Center for Infectious Disease"/>
            <person name="Wu L."/>
            <person name="Ma J."/>
        </authorList>
    </citation>
    <scope>NUCLEOTIDE SEQUENCE [LARGE SCALE GENOMIC DNA]</scope>
    <source>
        <strain evidence="3">CCUG 48316</strain>
    </source>
</reference>
<evidence type="ECO:0000256" key="1">
    <source>
        <dbReference type="SAM" id="Phobius"/>
    </source>
</evidence>
<evidence type="ECO:0000313" key="2">
    <source>
        <dbReference type="EMBL" id="MFC6792179.1"/>
    </source>
</evidence>
<proteinExistence type="predicted"/>
<accession>A0ABW2BR54</accession>
<comment type="caution">
    <text evidence="2">The sequence shown here is derived from an EMBL/GenBank/DDBJ whole genome shotgun (WGS) entry which is preliminary data.</text>
</comment>
<gene>
    <name evidence="2" type="ORF">ACFQE0_22935</name>
</gene>
<feature type="transmembrane region" description="Helical" evidence="1">
    <location>
        <begin position="12"/>
        <end position="32"/>
    </location>
</feature>
<organism evidence="2 3">
    <name type="scientific">Methylobacterium komagatae</name>
    <dbReference type="NCBI Taxonomy" id="374425"/>
    <lineage>
        <taxon>Bacteria</taxon>
        <taxon>Pseudomonadati</taxon>
        <taxon>Pseudomonadota</taxon>
        <taxon>Alphaproteobacteria</taxon>
        <taxon>Hyphomicrobiales</taxon>
        <taxon>Methylobacteriaceae</taxon>
        <taxon>Methylobacterium</taxon>
    </lineage>
</organism>
<keyword evidence="1" id="KW-1133">Transmembrane helix</keyword>
<keyword evidence="3" id="KW-1185">Reference proteome</keyword>
<evidence type="ECO:0000313" key="3">
    <source>
        <dbReference type="Proteomes" id="UP001596292"/>
    </source>
</evidence>
<protein>
    <recommendedName>
        <fullName evidence="4">MFS transporter</fullName>
    </recommendedName>
</protein>
<dbReference type="RefSeq" id="WP_378973816.1">
    <property type="nucleotide sequence ID" value="NZ_JBHSWN010000001.1"/>
</dbReference>
<dbReference type="Proteomes" id="UP001596292">
    <property type="component" value="Unassembled WGS sequence"/>
</dbReference>
<name>A0ABW2BR54_9HYPH</name>
<sequence>MAGAAWDTAGSTATFLAGAAFGALALVGLFVVRLQADLRRTRVA</sequence>
<evidence type="ECO:0008006" key="4">
    <source>
        <dbReference type="Google" id="ProtNLM"/>
    </source>
</evidence>